<organism evidence="3 4">
    <name type="scientific">Polyporus arcularius HHB13444</name>
    <dbReference type="NCBI Taxonomy" id="1314778"/>
    <lineage>
        <taxon>Eukaryota</taxon>
        <taxon>Fungi</taxon>
        <taxon>Dikarya</taxon>
        <taxon>Basidiomycota</taxon>
        <taxon>Agaricomycotina</taxon>
        <taxon>Agaricomycetes</taxon>
        <taxon>Polyporales</taxon>
        <taxon>Polyporaceae</taxon>
        <taxon>Polyporus</taxon>
    </lineage>
</organism>
<feature type="compositionally biased region" description="Polar residues" evidence="1">
    <location>
        <begin position="282"/>
        <end position="301"/>
    </location>
</feature>
<keyword evidence="2" id="KW-0472">Membrane</keyword>
<keyword evidence="2" id="KW-0812">Transmembrane</keyword>
<dbReference type="InParanoid" id="A0A5C3PDJ2"/>
<accession>A0A5C3PDJ2</accession>
<protein>
    <submittedName>
        <fullName evidence="3">Uncharacterized protein</fullName>
    </submittedName>
</protein>
<dbReference type="Proteomes" id="UP000308197">
    <property type="component" value="Unassembled WGS sequence"/>
</dbReference>
<sequence>MFSCICKRLRTSDPDVADIFGSCDAVGYLVRAADPLVLSLSKKVPAQCDTVTLSWTGGTPNYTIVISSQAAPVFNPPVFTALGLSNNSITWTANLCGGAPVAIVASDSGGYKYTISFTLKLSTNTSCLTDAQQNSSQCLLESVSLHAPSATSTPSGASQEHRPSSHMPVIIALVVVGIVIIASALGWRAYRSRRRRHETFGQATQACSAAPAWNERRNTLLVEAPPPAYASDRNSNNPDHGGDGRAIQPVAPAGPAQMTEMPRTVVVEPLAAAGAARHEDNPTSTRAAAGTSNAPLTSDSNRACLDGDERAVSAVADDGILPPAYSEL</sequence>
<evidence type="ECO:0000256" key="1">
    <source>
        <dbReference type="SAM" id="MobiDB-lite"/>
    </source>
</evidence>
<evidence type="ECO:0000256" key="2">
    <source>
        <dbReference type="SAM" id="Phobius"/>
    </source>
</evidence>
<feature type="region of interest" description="Disordered" evidence="1">
    <location>
        <begin position="226"/>
        <end position="247"/>
    </location>
</feature>
<name>A0A5C3PDJ2_9APHY</name>
<dbReference type="EMBL" id="ML211144">
    <property type="protein sequence ID" value="TFK87636.1"/>
    <property type="molecule type" value="Genomic_DNA"/>
</dbReference>
<proteinExistence type="predicted"/>
<feature type="region of interest" description="Disordered" evidence="1">
    <location>
        <begin position="274"/>
        <end position="305"/>
    </location>
</feature>
<gene>
    <name evidence="3" type="ORF">K466DRAFT_586169</name>
</gene>
<feature type="transmembrane region" description="Helical" evidence="2">
    <location>
        <begin position="167"/>
        <end position="187"/>
    </location>
</feature>
<evidence type="ECO:0000313" key="3">
    <source>
        <dbReference type="EMBL" id="TFK87636.1"/>
    </source>
</evidence>
<dbReference type="AlphaFoldDB" id="A0A5C3PDJ2"/>
<evidence type="ECO:0000313" key="4">
    <source>
        <dbReference type="Proteomes" id="UP000308197"/>
    </source>
</evidence>
<reference evidence="3 4" key="1">
    <citation type="journal article" date="2019" name="Nat. Ecol. Evol.">
        <title>Megaphylogeny resolves global patterns of mushroom evolution.</title>
        <authorList>
            <person name="Varga T."/>
            <person name="Krizsan K."/>
            <person name="Foldi C."/>
            <person name="Dima B."/>
            <person name="Sanchez-Garcia M."/>
            <person name="Sanchez-Ramirez S."/>
            <person name="Szollosi G.J."/>
            <person name="Szarkandi J.G."/>
            <person name="Papp V."/>
            <person name="Albert L."/>
            <person name="Andreopoulos W."/>
            <person name="Angelini C."/>
            <person name="Antonin V."/>
            <person name="Barry K.W."/>
            <person name="Bougher N.L."/>
            <person name="Buchanan P."/>
            <person name="Buyck B."/>
            <person name="Bense V."/>
            <person name="Catcheside P."/>
            <person name="Chovatia M."/>
            <person name="Cooper J."/>
            <person name="Damon W."/>
            <person name="Desjardin D."/>
            <person name="Finy P."/>
            <person name="Geml J."/>
            <person name="Haridas S."/>
            <person name="Hughes K."/>
            <person name="Justo A."/>
            <person name="Karasinski D."/>
            <person name="Kautmanova I."/>
            <person name="Kiss B."/>
            <person name="Kocsube S."/>
            <person name="Kotiranta H."/>
            <person name="LaButti K.M."/>
            <person name="Lechner B.E."/>
            <person name="Liimatainen K."/>
            <person name="Lipzen A."/>
            <person name="Lukacs Z."/>
            <person name="Mihaltcheva S."/>
            <person name="Morgado L.N."/>
            <person name="Niskanen T."/>
            <person name="Noordeloos M.E."/>
            <person name="Ohm R.A."/>
            <person name="Ortiz-Santana B."/>
            <person name="Ovrebo C."/>
            <person name="Racz N."/>
            <person name="Riley R."/>
            <person name="Savchenko A."/>
            <person name="Shiryaev A."/>
            <person name="Soop K."/>
            <person name="Spirin V."/>
            <person name="Szebenyi C."/>
            <person name="Tomsovsky M."/>
            <person name="Tulloss R.E."/>
            <person name="Uehling J."/>
            <person name="Grigoriev I.V."/>
            <person name="Vagvolgyi C."/>
            <person name="Papp T."/>
            <person name="Martin F.M."/>
            <person name="Miettinen O."/>
            <person name="Hibbett D.S."/>
            <person name="Nagy L.G."/>
        </authorList>
    </citation>
    <scope>NUCLEOTIDE SEQUENCE [LARGE SCALE GENOMIC DNA]</scope>
    <source>
        <strain evidence="3 4">HHB13444</strain>
    </source>
</reference>
<keyword evidence="4" id="KW-1185">Reference proteome</keyword>
<keyword evidence="2" id="KW-1133">Transmembrane helix</keyword>